<evidence type="ECO:0000313" key="1">
    <source>
        <dbReference type="EMBL" id="MCU6685684.1"/>
    </source>
</evidence>
<name>A0ABT2RKH6_9FIRM</name>
<accession>A0ABT2RKH6</accession>
<reference evidence="1 2" key="1">
    <citation type="journal article" date="2021" name="ISME Commun">
        <title>Automated analysis of genomic sequences facilitates high-throughput and comprehensive description of bacteria.</title>
        <authorList>
            <person name="Hitch T.C.A."/>
        </authorList>
    </citation>
    <scope>NUCLEOTIDE SEQUENCE [LARGE SCALE GENOMIC DNA]</scope>
    <source>
        <strain evidence="1 2">Sanger_03</strain>
    </source>
</reference>
<dbReference type="RefSeq" id="WP_262574763.1">
    <property type="nucleotide sequence ID" value="NZ_JAOQJU010000002.1"/>
</dbReference>
<organism evidence="1 2">
    <name type="scientific">Dorea acetigenes</name>
    <dbReference type="NCBI Taxonomy" id="2981787"/>
    <lineage>
        <taxon>Bacteria</taxon>
        <taxon>Bacillati</taxon>
        <taxon>Bacillota</taxon>
        <taxon>Clostridia</taxon>
        <taxon>Lachnospirales</taxon>
        <taxon>Lachnospiraceae</taxon>
        <taxon>Dorea</taxon>
    </lineage>
</organism>
<comment type="caution">
    <text evidence="1">The sequence shown here is derived from an EMBL/GenBank/DDBJ whole genome shotgun (WGS) entry which is preliminary data.</text>
</comment>
<proteinExistence type="predicted"/>
<evidence type="ECO:0008006" key="3">
    <source>
        <dbReference type="Google" id="ProtNLM"/>
    </source>
</evidence>
<gene>
    <name evidence="1" type="ORF">OCV99_03770</name>
</gene>
<keyword evidence="2" id="KW-1185">Reference proteome</keyword>
<dbReference type="EMBL" id="JAOQJU010000002">
    <property type="protein sequence ID" value="MCU6685684.1"/>
    <property type="molecule type" value="Genomic_DNA"/>
</dbReference>
<evidence type="ECO:0000313" key="2">
    <source>
        <dbReference type="Proteomes" id="UP001652431"/>
    </source>
</evidence>
<protein>
    <recommendedName>
        <fullName evidence="3">TerY-C metal binding domain-containing protein</fullName>
    </recommendedName>
</protein>
<dbReference type="Proteomes" id="UP001652431">
    <property type="component" value="Unassembled WGS sequence"/>
</dbReference>
<sequence length="139" mass="15495">MMEAEPLTLQELREMAGRPVYCPDADGYGIVKCETKGHWAGIPFLVGAWHEDGVAVNFEYNIKKRGLKCYRIEQVAAPEKDIPKQPINHEMGYGDTVLVCPNCGQSAIGNPFRKGYELYPHCPWCGQKLEGGADHGKEE</sequence>